<dbReference type="AlphaFoldDB" id="A0A101EPP8"/>
<dbReference type="InterPro" id="IPR017853">
    <property type="entry name" value="GH"/>
</dbReference>
<feature type="domain" description="Apiosidase-like catalytic" evidence="1">
    <location>
        <begin position="22"/>
        <end position="321"/>
    </location>
</feature>
<dbReference type="PATRIC" id="fig|93930.3.peg.372"/>
<proteinExistence type="predicted"/>
<evidence type="ECO:0000313" key="2">
    <source>
        <dbReference type="EMBL" id="KUK22573.1"/>
    </source>
</evidence>
<dbReference type="Gene3D" id="3.20.20.80">
    <property type="entry name" value="Glycosidases"/>
    <property type="match status" value="1"/>
</dbReference>
<dbReference type="EMBL" id="LGFG01000131">
    <property type="protein sequence ID" value="KUK22573.1"/>
    <property type="molecule type" value="Genomic_DNA"/>
</dbReference>
<sequence>MYHPLFLKQEVQTVIVVNKEDKHFVRDGRKVFYLADTAWRGVYKAKIEDWYGYLETRKKQGFNAIQMNLTPWENYKAILKDDYLDQIEEKVKIVFEKGMVPVITVVWCGCVPGTWATVSDSSNILPLQILEDFSKEVARRFSKYNPIFFSGGDVDFRTPEAVKYYSAITKIIKENTNCPVSIHLARGWMSVPPEIDQYIDFYTYQSGHDRHHPELTWELANEFYKKGKPVINGEICYEGIGYKSDGYRFNSFDVRKAFWQSFLSGSFAGIGYGAHGIWNWCEEEGEETERHLPSFTWRKAVEMRGAGDVCFARWLIEKFGFFGLKPSRELLLDTENPEIRIARNDQHCLIYIPFASVVRIRLDNLKEVWGVDLTTRDVFLPEVYFRSDSVCLKLLDRNSDALVVVEL</sequence>
<evidence type="ECO:0000313" key="3">
    <source>
        <dbReference type="Proteomes" id="UP000058636"/>
    </source>
</evidence>
<evidence type="ECO:0000259" key="1">
    <source>
        <dbReference type="Pfam" id="PF13204"/>
    </source>
</evidence>
<protein>
    <recommendedName>
        <fullName evidence="1">Apiosidase-like catalytic domain-containing protein</fullName>
    </recommendedName>
</protein>
<accession>A0A101EPP8</accession>
<dbReference type="SUPFAM" id="SSF51445">
    <property type="entry name" value="(Trans)glycosidases"/>
    <property type="match status" value="1"/>
</dbReference>
<dbReference type="PANTHER" id="PTHR37836:SF3">
    <property type="entry name" value="ENDOGLUCANASE"/>
    <property type="match status" value="1"/>
</dbReference>
<dbReference type="Pfam" id="PF13204">
    <property type="entry name" value="Apiosidase"/>
    <property type="match status" value="1"/>
</dbReference>
<gene>
    <name evidence="2" type="ORF">XD57_1329</name>
</gene>
<organism evidence="2 3">
    <name type="scientific">Thermotoga petrophila</name>
    <dbReference type="NCBI Taxonomy" id="93929"/>
    <lineage>
        <taxon>Bacteria</taxon>
        <taxon>Thermotogati</taxon>
        <taxon>Thermotogota</taxon>
        <taxon>Thermotogae</taxon>
        <taxon>Thermotogales</taxon>
        <taxon>Thermotogaceae</taxon>
        <taxon>Thermotoga</taxon>
    </lineage>
</organism>
<name>A0A101EPP8_9THEM</name>
<dbReference type="Proteomes" id="UP000058636">
    <property type="component" value="Unassembled WGS sequence"/>
</dbReference>
<dbReference type="PANTHER" id="PTHR37836">
    <property type="entry name" value="LMO1036 PROTEIN"/>
    <property type="match status" value="1"/>
</dbReference>
<dbReference type="InterPro" id="IPR025277">
    <property type="entry name" value="Apiosidase-like_cat_dom"/>
</dbReference>
<reference evidence="2 3" key="1">
    <citation type="journal article" date="2015" name="MBio">
        <title>Genome-Resolved Metagenomic Analysis Reveals Roles for Candidate Phyla and Other Microbial Community Members in Biogeochemical Transformations in Oil Reservoirs.</title>
        <authorList>
            <person name="Hu P."/>
            <person name="Tom L."/>
            <person name="Singh A."/>
            <person name="Thomas B.C."/>
            <person name="Baker B.J."/>
            <person name="Piceno Y.M."/>
            <person name="Andersen G.L."/>
            <person name="Banfield J.F."/>
        </authorList>
    </citation>
    <scope>NUCLEOTIDE SEQUENCE [LARGE SCALE GENOMIC DNA]</scope>
    <source>
        <strain evidence="2">46_26</strain>
    </source>
</reference>
<comment type="caution">
    <text evidence="2">The sequence shown here is derived from an EMBL/GenBank/DDBJ whole genome shotgun (WGS) entry which is preliminary data.</text>
</comment>